<evidence type="ECO:0000256" key="1">
    <source>
        <dbReference type="SAM" id="MobiDB-lite"/>
    </source>
</evidence>
<dbReference type="InParanoid" id="A0A3N0V1K0"/>
<dbReference type="Proteomes" id="UP000282106">
    <property type="component" value="Unassembled WGS sequence"/>
</dbReference>
<evidence type="ECO:0008006" key="4">
    <source>
        <dbReference type="Google" id="ProtNLM"/>
    </source>
</evidence>
<keyword evidence="3" id="KW-1185">Reference proteome</keyword>
<reference evidence="2 3" key="1">
    <citation type="submission" date="2018-10" db="EMBL/GenBank/DDBJ databases">
        <authorList>
            <person name="Chen W.-M."/>
        </authorList>
    </citation>
    <scope>NUCLEOTIDE SEQUENCE [LARGE SCALE GENOMIC DNA]</scope>
    <source>
        <strain evidence="2 3">THS-13</strain>
    </source>
</reference>
<name>A0A3N0V1K0_9GAMM</name>
<feature type="region of interest" description="Disordered" evidence="1">
    <location>
        <begin position="1"/>
        <end position="23"/>
    </location>
</feature>
<evidence type="ECO:0000313" key="3">
    <source>
        <dbReference type="Proteomes" id="UP000282106"/>
    </source>
</evidence>
<gene>
    <name evidence="2" type="ORF">ED208_15340</name>
</gene>
<accession>A0A3N0V1K0</accession>
<dbReference type="InterPro" id="IPR021831">
    <property type="entry name" value="ParD-like"/>
</dbReference>
<dbReference type="AlphaFoldDB" id="A0A3N0V1K0"/>
<organism evidence="2 3">
    <name type="scientific">Stagnimonas aquatica</name>
    <dbReference type="NCBI Taxonomy" id="2689987"/>
    <lineage>
        <taxon>Bacteria</taxon>
        <taxon>Pseudomonadati</taxon>
        <taxon>Pseudomonadota</taxon>
        <taxon>Gammaproteobacteria</taxon>
        <taxon>Nevskiales</taxon>
        <taxon>Nevskiaceae</taxon>
        <taxon>Stagnimonas</taxon>
    </lineage>
</organism>
<sequence length="125" mass="13622">MASNSPMRLDAELTAAARSTADSMSRSLSQQIAHWARIGRELERSPGVTVAAVKAVLDGGGGYDQLNVQEQALVRAGWNERIDETRKNLRLDKLLPAMGREVVELNASGQVVVRSPRKGKLKSVR</sequence>
<comment type="caution">
    <text evidence="2">The sequence shown here is derived from an EMBL/GenBank/DDBJ whole genome shotgun (WGS) entry which is preliminary data.</text>
</comment>
<proteinExistence type="predicted"/>
<dbReference type="Pfam" id="PF11903">
    <property type="entry name" value="ParD_like"/>
    <property type="match status" value="1"/>
</dbReference>
<protein>
    <recommendedName>
        <fullName evidence="4">ParD-like antitoxin of type II toxin-antitoxin system</fullName>
    </recommendedName>
</protein>
<evidence type="ECO:0000313" key="2">
    <source>
        <dbReference type="EMBL" id="ROH86411.1"/>
    </source>
</evidence>
<dbReference type="EMBL" id="RJVO01000009">
    <property type="protein sequence ID" value="ROH86411.1"/>
    <property type="molecule type" value="Genomic_DNA"/>
</dbReference>